<keyword evidence="1" id="KW-0812">Transmembrane</keyword>
<proteinExistence type="predicted"/>
<feature type="transmembrane region" description="Helical" evidence="1">
    <location>
        <begin position="96"/>
        <end position="117"/>
    </location>
</feature>
<feature type="transmembrane region" description="Helical" evidence="1">
    <location>
        <begin position="181"/>
        <end position="202"/>
    </location>
</feature>
<protein>
    <recommendedName>
        <fullName evidence="4">Integral membrane protein</fullName>
    </recommendedName>
</protein>
<evidence type="ECO:0000313" key="3">
    <source>
        <dbReference type="Proteomes" id="UP001501183"/>
    </source>
</evidence>
<reference evidence="3" key="1">
    <citation type="journal article" date="2019" name="Int. J. Syst. Evol. Microbiol.">
        <title>The Global Catalogue of Microorganisms (GCM) 10K type strain sequencing project: providing services to taxonomists for standard genome sequencing and annotation.</title>
        <authorList>
            <consortium name="The Broad Institute Genomics Platform"/>
            <consortium name="The Broad Institute Genome Sequencing Center for Infectious Disease"/>
            <person name="Wu L."/>
            <person name="Ma J."/>
        </authorList>
    </citation>
    <scope>NUCLEOTIDE SEQUENCE [LARGE SCALE GENOMIC DNA]</scope>
    <source>
        <strain evidence="3">JCM 32206</strain>
    </source>
</reference>
<evidence type="ECO:0000256" key="1">
    <source>
        <dbReference type="SAM" id="Phobius"/>
    </source>
</evidence>
<feature type="transmembrane region" description="Helical" evidence="1">
    <location>
        <begin position="123"/>
        <end position="142"/>
    </location>
</feature>
<evidence type="ECO:0000313" key="2">
    <source>
        <dbReference type="EMBL" id="GAA4478455.1"/>
    </source>
</evidence>
<keyword evidence="1" id="KW-0472">Membrane</keyword>
<keyword evidence="3" id="KW-1185">Reference proteome</keyword>
<dbReference type="EMBL" id="BAABFB010000035">
    <property type="protein sequence ID" value="GAA4478455.1"/>
    <property type="molecule type" value="Genomic_DNA"/>
</dbReference>
<feature type="transmembrane region" description="Helical" evidence="1">
    <location>
        <begin position="66"/>
        <end position="89"/>
    </location>
</feature>
<sequence length="327" mass="34337">MITWIVALLCSTAVGARIGRLTVRPPSLARVSIAVAAIALTTAATVRTTTVTAVLDGYGDTLTATAFELCLIAFAATTSLIAAASLTVLSARPQWPAAATAAIAALVVGVVELWVGHSALTNAYLVVTTVFAVWVGARYLGWNPLGRAIGLYCAGIAVISGVCAVILVTDPGTHLDPANGWWTPAIVLVSGGCSSVMIEEWVRAQRDLRRTRGLWIALTTAHPEVVDTDYRSATATLTASDRVSQILDGLYLHAGAGLFGPGETPPPADLAERAEAVAHWLHRTAVAVEPIDPSWLGTPDDVTDRQWILAVCAAYNRPRRRAASTVA</sequence>
<comment type="caution">
    <text evidence="2">The sequence shown here is derived from an EMBL/GenBank/DDBJ whole genome shotgun (WGS) entry which is preliminary data.</text>
</comment>
<keyword evidence="1" id="KW-1133">Transmembrane helix</keyword>
<accession>A0ABP8P2P2</accession>
<feature type="transmembrane region" description="Helical" evidence="1">
    <location>
        <begin position="149"/>
        <end position="169"/>
    </location>
</feature>
<evidence type="ECO:0008006" key="4">
    <source>
        <dbReference type="Google" id="ProtNLM"/>
    </source>
</evidence>
<dbReference type="Proteomes" id="UP001501183">
    <property type="component" value="Unassembled WGS sequence"/>
</dbReference>
<gene>
    <name evidence="2" type="ORF">GCM10023094_22140</name>
</gene>
<dbReference type="RefSeq" id="WP_345344688.1">
    <property type="nucleotide sequence ID" value="NZ_BAABFB010000035.1"/>
</dbReference>
<name>A0ABP8P2P2_9NOCA</name>
<organism evidence="2 3">
    <name type="scientific">Rhodococcus olei</name>
    <dbReference type="NCBI Taxonomy" id="2161675"/>
    <lineage>
        <taxon>Bacteria</taxon>
        <taxon>Bacillati</taxon>
        <taxon>Actinomycetota</taxon>
        <taxon>Actinomycetes</taxon>
        <taxon>Mycobacteriales</taxon>
        <taxon>Nocardiaceae</taxon>
        <taxon>Rhodococcus</taxon>
    </lineage>
</organism>